<dbReference type="EMBL" id="QJTC01000001">
    <property type="protein sequence ID" value="PYE79825.1"/>
    <property type="molecule type" value="Genomic_DNA"/>
</dbReference>
<evidence type="ECO:0000313" key="1">
    <source>
        <dbReference type="EMBL" id="PYE79825.1"/>
    </source>
</evidence>
<sequence length="72" mass="8097">MWKDRDTIKMGSINRGTETRSVVLSNGSFRQVVPYYTMINAKNSYGAYGGEKVAACYFDLDEKSLVDVYTAN</sequence>
<keyword evidence="2" id="KW-1185">Reference proteome</keyword>
<protein>
    <submittedName>
        <fullName evidence="1">Uncharacterized protein</fullName>
    </submittedName>
</protein>
<reference evidence="1 2" key="1">
    <citation type="submission" date="2018-06" db="EMBL/GenBank/DDBJ databases">
        <title>Genomic Encyclopedia of Type Strains, Phase III (KMG-III): the genomes of soil and plant-associated and newly described type strains.</title>
        <authorList>
            <person name="Whitman W."/>
        </authorList>
    </citation>
    <scope>NUCLEOTIDE SEQUENCE [LARGE SCALE GENOMIC DNA]</scope>
    <source>
        <strain evidence="1 2">CECT 7646</strain>
    </source>
</reference>
<accession>A0A318SLF4</accession>
<evidence type="ECO:0000313" key="2">
    <source>
        <dbReference type="Proteomes" id="UP000247540"/>
    </source>
</evidence>
<gene>
    <name evidence="1" type="ORF">DFQ15_101145</name>
</gene>
<proteinExistence type="predicted"/>
<organism evidence="1 2">
    <name type="scientific">Xylophilus ampelinus</name>
    <dbReference type="NCBI Taxonomy" id="54067"/>
    <lineage>
        <taxon>Bacteria</taxon>
        <taxon>Pseudomonadati</taxon>
        <taxon>Pseudomonadota</taxon>
        <taxon>Betaproteobacteria</taxon>
        <taxon>Burkholderiales</taxon>
        <taxon>Xylophilus</taxon>
    </lineage>
</organism>
<dbReference type="Proteomes" id="UP000247540">
    <property type="component" value="Unassembled WGS sequence"/>
</dbReference>
<dbReference type="AlphaFoldDB" id="A0A318SLF4"/>
<comment type="caution">
    <text evidence="1">The sequence shown here is derived from an EMBL/GenBank/DDBJ whole genome shotgun (WGS) entry which is preliminary data.</text>
</comment>
<name>A0A318SLF4_9BURK</name>